<evidence type="ECO:0000313" key="1">
    <source>
        <dbReference type="EMBL" id="GJN89999.1"/>
    </source>
</evidence>
<sequence>MHERGIQILYTPPYLLWMQPCEFFFGIFENGVKDGRLSLDHPDGPKAAIKSVFRLVAPDKATARRFLCHAGLTEPMDW</sequence>
<dbReference type="Proteomes" id="UP001342314">
    <property type="component" value="Unassembled WGS sequence"/>
</dbReference>
<gene>
    <name evidence="1" type="ORF">Rhopal_002992-T1</name>
</gene>
<dbReference type="AlphaFoldDB" id="A0AAV5GJD8"/>
<accession>A0AAV5GJD8</accession>
<reference evidence="1 2" key="1">
    <citation type="submission" date="2021-12" db="EMBL/GenBank/DDBJ databases">
        <title>High titer production of polyol ester of fatty acids by Rhodotorula paludigena BS15 towards product separation-free biomass refinery.</title>
        <authorList>
            <person name="Mano J."/>
            <person name="Ono H."/>
            <person name="Tanaka T."/>
            <person name="Naito K."/>
            <person name="Sushida H."/>
            <person name="Ike M."/>
            <person name="Tokuyasu K."/>
            <person name="Kitaoka M."/>
        </authorList>
    </citation>
    <scope>NUCLEOTIDE SEQUENCE [LARGE SCALE GENOMIC DNA]</scope>
    <source>
        <strain evidence="1 2">BS15</strain>
    </source>
</reference>
<evidence type="ECO:0000313" key="2">
    <source>
        <dbReference type="Proteomes" id="UP001342314"/>
    </source>
</evidence>
<name>A0AAV5GJD8_9BASI</name>
<comment type="caution">
    <text evidence="1">The sequence shown here is derived from an EMBL/GenBank/DDBJ whole genome shotgun (WGS) entry which is preliminary data.</text>
</comment>
<proteinExistence type="predicted"/>
<protein>
    <recommendedName>
        <fullName evidence="3">Transposase</fullName>
    </recommendedName>
</protein>
<keyword evidence="2" id="KW-1185">Reference proteome</keyword>
<evidence type="ECO:0008006" key="3">
    <source>
        <dbReference type="Google" id="ProtNLM"/>
    </source>
</evidence>
<organism evidence="1 2">
    <name type="scientific">Rhodotorula paludigena</name>
    <dbReference type="NCBI Taxonomy" id="86838"/>
    <lineage>
        <taxon>Eukaryota</taxon>
        <taxon>Fungi</taxon>
        <taxon>Dikarya</taxon>
        <taxon>Basidiomycota</taxon>
        <taxon>Pucciniomycotina</taxon>
        <taxon>Microbotryomycetes</taxon>
        <taxon>Sporidiobolales</taxon>
        <taxon>Sporidiobolaceae</taxon>
        <taxon>Rhodotorula</taxon>
    </lineage>
</organism>
<dbReference type="EMBL" id="BQKY01000006">
    <property type="protein sequence ID" value="GJN89999.1"/>
    <property type="molecule type" value="Genomic_DNA"/>
</dbReference>